<dbReference type="eggNOG" id="COG4690">
    <property type="taxonomic scope" value="Bacteria"/>
</dbReference>
<reference evidence="7 8" key="1">
    <citation type="journal article" date="2015" name="Genome Announc.">
        <title>Expanding the biotechnology potential of lactobacilli through comparative genomics of 213 strains and associated genera.</title>
        <authorList>
            <person name="Sun Z."/>
            <person name="Harris H.M."/>
            <person name="McCann A."/>
            <person name="Guo C."/>
            <person name="Argimon S."/>
            <person name="Zhang W."/>
            <person name="Yang X."/>
            <person name="Jeffery I.B."/>
            <person name="Cooney J.C."/>
            <person name="Kagawa T.F."/>
            <person name="Liu W."/>
            <person name="Song Y."/>
            <person name="Salvetti E."/>
            <person name="Wrobel A."/>
            <person name="Rasinkangas P."/>
            <person name="Parkhill J."/>
            <person name="Rea M.C."/>
            <person name="O'Sullivan O."/>
            <person name="Ritari J."/>
            <person name="Douillard F.P."/>
            <person name="Paul Ross R."/>
            <person name="Yang R."/>
            <person name="Briner A.E."/>
            <person name="Felis G.E."/>
            <person name="de Vos W.M."/>
            <person name="Barrangou R."/>
            <person name="Klaenhammer T.R."/>
            <person name="Caufield P.W."/>
            <person name="Cui Y."/>
            <person name="Zhang H."/>
            <person name="O'Toole P.W."/>
        </authorList>
    </citation>
    <scope>NUCLEOTIDE SEQUENCE [LARGE SCALE GENOMIC DNA]</scope>
    <source>
        <strain evidence="7 8">DSM 20178</strain>
    </source>
</reference>
<sequence>MANTFLRGKVNFKSSLLALCRRDYFERRTIILAKRYVGSCTTVLVGKKASIDGSTIIARNEDGESPLHPQKFVYVKPEDQPRQYHSVLSKFSIDLPADPLGYTSTPEAEDGHGIWAAAGINSENVAMTSTETITTNSRILGVDPLVPAGIGEEDMPTIVLPYIHSAREGVQRLGSLLQQYGTYESNGIAFADKDEVWYFESIGGHHWAAIRIPDDAYVIAPNRFNITDFDFTSDDTMSSADLRDLIETYHLNPDADGYNLRHIFGSATIKDTRYNNPRAWYGQKYFNPEFDTTPIDQDLPFICRTSKKISIEDVKFVESSHYENTPYDVYGTTGTPAQKKLYRPIGINRNQELHILQIRNDVPAAVAGIHWLAFGPNTFNAVVPFYANVNDTPAAYRDTGDHFDVSKMYWLSNLLATFGDYDFSLFKDQEDVFEQKTVAACRHLQLQTDKAVQDAKNIREHLTTANEQIADLAMANSNELLGQMVAAAAPKMKLQFTLHD</sequence>
<dbReference type="NCBIfam" id="NF033678">
    <property type="entry name" value="C69_fam_dipept"/>
    <property type="match status" value="1"/>
</dbReference>
<evidence type="ECO:0000256" key="2">
    <source>
        <dbReference type="ARBA" id="ARBA00007225"/>
    </source>
</evidence>
<keyword evidence="4 6" id="KW-0378">Hydrolase</keyword>
<gene>
    <name evidence="7" type="ORF">FD51_GL003023</name>
</gene>
<dbReference type="EMBL" id="AZCT01000009">
    <property type="protein sequence ID" value="KRK12264.1"/>
    <property type="molecule type" value="Genomic_DNA"/>
</dbReference>
<evidence type="ECO:0000256" key="3">
    <source>
        <dbReference type="ARBA" id="ARBA00022670"/>
    </source>
</evidence>
<dbReference type="PANTHER" id="PTHR12994">
    <property type="entry name" value="SECERNIN"/>
    <property type="match status" value="1"/>
</dbReference>
<dbReference type="Proteomes" id="UP000051984">
    <property type="component" value="Unassembled WGS sequence"/>
</dbReference>
<accession>A0A0R1ESF8</accession>
<evidence type="ECO:0000313" key="8">
    <source>
        <dbReference type="Proteomes" id="UP000051984"/>
    </source>
</evidence>
<evidence type="ECO:0000313" key="7">
    <source>
        <dbReference type="EMBL" id="KRK12264.1"/>
    </source>
</evidence>
<comment type="similarity">
    <text evidence="2 6">Belongs to the peptidase C69 family.</text>
</comment>
<keyword evidence="3 6" id="KW-0645">Protease</keyword>
<evidence type="ECO:0000256" key="1">
    <source>
        <dbReference type="ARBA" id="ARBA00001670"/>
    </source>
</evidence>
<protein>
    <recommendedName>
        <fullName evidence="6">Dipeptidase</fullName>
        <ecNumber evidence="6">3.4.-.-</ecNumber>
    </recommendedName>
</protein>
<dbReference type="GO" id="GO:0006508">
    <property type="term" value="P:proteolysis"/>
    <property type="evidence" value="ECO:0007669"/>
    <property type="project" value="UniProtKB-KW"/>
</dbReference>
<proteinExistence type="inferred from homology"/>
<dbReference type="InterPro" id="IPR047804">
    <property type="entry name" value="C69_dipept_A-like"/>
</dbReference>
<dbReference type="GO" id="GO:0016805">
    <property type="term" value="F:dipeptidase activity"/>
    <property type="evidence" value="ECO:0007669"/>
    <property type="project" value="UniProtKB-KW"/>
</dbReference>
<comment type="caution">
    <text evidence="7">The sequence shown here is derived from an EMBL/GenBank/DDBJ whole genome shotgun (WGS) entry which is preliminary data.</text>
</comment>
<dbReference type="Pfam" id="PF03577">
    <property type="entry name" value="Peptidase_C69"/>
    <property type="match status" value="1"/>
</dbReference>
<organism evidence="7 8">
    <name type="scientific">Lacticaseibacillus zeae DSM 20178 = KCTC 3804</name>
    <dbReference type="NCBI Taxonomy" id="1423816"/>
    <lineage>
        <taxon>Bacteria</taxon>
        <taxon>Bacillati</taxon>
        <taxon>Bacillota</taxon>
        <taxon>Bacilli</taxon>
        <taxon>Lactobacillales</taxon>
        <taxon>Lactobacillaceae</taxon>
        <taxon>Lacticaseibacillus</taxon>
    </lineage>
</organism>
<dbReference type="InterPro" id="IPR005322">
    <property type="entry name" value="Peptidase_C69"/>
</dbReference>
<keyword evidence="5 6" id="KW-0224">Dipeptidase</keyword>
<dbReference type="EC" id="3.4.-.-" evidence="6"/>
<evidence type="ECO:0000256" key="6">
    <source>
        <dbReference type="RuleBase" id="RU364089"/>
    </source>
</evidence>
<dbReference type="PANTHER" id="PTHR12994:SF17">
    <property type="entry name" value="LD30995P"/>
    <property type="match status" value="1"/>
</dbReference>
<comment type="catalytic activity">
    <reaction evidence="1">
        <text>an L-aminoacyl-L-amino acid + H2O = 2 an L-alpha-amino acid</text>
        <dbReference type="Rhea" id="RHEA:48940"/>
        <dbReference type="ChEBI" id="CHEBI:15377"/>
        <dbReference type="ChEBI" id="CHEBI:59869"/>
        <dbReference type="ChEBI" id="CHEBI:77460"/>
        <dbReference type="EC" id="3.4.13.19"/>
    </reaction>
</comment>
<dbReference type="Gene3D" id="3.60.60.10">
    <property type="entry name" value="Penicillin V Acylase, Chain A"/>
    <property type="match status" value="1"/>
</dbReference>
<name>A0A0R1ESF8_LACZE</name>
<dbReference type="PATRIC" id="fig|1423816.3.peg.3137"/>
<dbReference type="AlphaFoldDB" id="A0A0R1ESF8"/>
<evidence type="ECO:0000256" key="5">
    <source>
        <dbReference type="ARBA" id="ARBA00022997"/>
    </source>
</evidence>
<dbReference type="GO" id="GO:0070004">
    <property type="term" value="F:cysteine-type exopeptidase activity"/>
    <property type="evidence" value="ECO:0007669"/>
    <property type="project" value="InterPro"/>
</dbReference>
<evidence type="ECO:0000256" key="4">
    <source>
        <dbReference type="ARBA" id="ARBA00022801"/>
    </source>
</evidence>